<dbReference type="EMBL" id="SUMF01000022">
    <property type="protein sequence ID" value="TJZ69041.1"/>
    <property type="molecule type" value="Genomic_DNA"/>
</dbReference>
<organism evidence="2 3">
    <name type="scientific">Chitiniphilus eburneus</name>
    <dbReference type="NCBI Taxonomy" id="2571148"/>
    <lineage>
        <taxon>Bacteria</taxon>
        <taxon>Pseudomonadati</taxon>
        <taxon>Pseudomonadota</taxon>
        <taxon>Betaproteobacteria</taxon>
        <taxon>Neisseriales</taxon>
        <taxon>Chitinibacteraceae</taxon>
        <taxon>Chitiniphilus</taxon>
    </lineage>
</organism>
<evidence type="ECO:0000313" key="2">
    <source>
        <dbReference type="EMBL" id="TJZ69041.1"/>
    </source>
</evidence>
<protein>
    <submittedName>
        <fullName evidence="2">Uncharacterized protein</fullName>
    </submittedName>
</protein>
<dbReference type="Proteomes" id="UP000310016">
    <property type="component" value="Unassembled WGS sequence"/>
</dbReference>
<sequence>MIEMTINMATGRINLNLIFNLLLLQLHASVALSGDGHGYGSNQRRGVAAGTTMDSNEGKQALRDGMGFESAADCPYARV</sequence>
<name>A0A4U0PLL5_9NEIS</name>
<accession>A0A4U0PLL5</accession>
<reference evidence="2 3" key="1">
    <citation type="submission" date="2019-04" db="EMBL/GenBank/DDBJ databases">
        <title>Chitiniphilus eburnea sp. nov., a novel chitinolytic bacterium isolated from aquaculture sludge.</title>
        <authorList>
            <person name="Sheng M."/>
        </authorList>
    </citation>
    <scope>NUCLEOTIDE SEQUENCE [LARGE SCALE GENOMIC DNA]</scope>
    <source>
        <strain evidence="2 3">HX-2-15</strain>
    </source>
</reference>
<evidence type="ECO:0000313" key="3">
    <source>
        <dbReference type="Proteomes" id="UP000310016"/>
    </source>
</evidence>
<feature type="region of interest" description="Disordered" evidence="1">
    <location>
        <begin position="43"/>
        <end position="64"/>
    </location>
</feature>
<proteinExistence type="predicted"/>
<comment type="caution">
    <text evidence="2">The sequence shown here is derived from an EMBL/GenBank/DDBJ whole genome shotgun (WGS) entry which is preliminary data.</text>
</comment>
<dbReference type="AlphaFoldDB" id="A0A4U0PLL5"/>
<evidence type="ECO:0000256" key="1">
    <source>
        <dbReference type="SAM" id="MobiDB-lite"/>
    </source>
</evidence>
<gene>
    <name evidence="2" type="ORF">FAZ21_15355</name>
</gene>
<keyword evidence="3" id="KW-1185">Reference proteome</keyword>